<accession>A0ABV8U308</accession>
<protein>
    <submittedName>
        <fullName evidence="4">Glycosyltransferase family 2 protein</fullName>
    </submittedName>
</protein>
<dbReference type="InterPro" id="IPR054028">
    <property type="entry name" value="TarS/TarP_linker"/>
</dbReference>
<dbReference type="Pfam" id="PF00535">
    <property type="entry name" value="Glycos_transf_2"/>
    <property type="match status" value="1"/>
</dbReference>
<dbReference type="CDD" id="cd00761">
    <property type="entry name" value="Glyco_tranf_GTA_type"/>
    <property type="match status" value="1"/>
</dbReference>
<reference evidence="5" key="1">
    <citation type="journal article" date="2019" name="Int. J. Syst. Evol. Microbiol.">
        <title>The Global Catalogue of Microorganisms (GCM) 10K type strain sequencing project: providing services to taxonomists for standard genome sequencing and annotation.</title>
        <authorList>
            <consortium name="The Broad Institute Genomics Platform"/>
            <consortium name="The Broad Institute Genome Sequencing Center for Infectious Disease"/>
            <person name="Wu L."/>
            <person name="Ma J."/>
        </authorList>
    </citation>
    <scope>NUCLEOTIDE SEQUENCE [LARGE SCALE GENOMIC DNA]</scope>
    <source>
        <strain evidence="5">IBRC-M 10908</strain>
    </source>
</reference>
<feature type="domain" description="TarS/TarP linker" evidence="3">
    <location>
        <begin position="233"/>
        <end position="322"/>
    </location>
</feature>
<evidence type="ECO:0000259" key="3">
    <source>
        <dbReference type="Pfam" id="PF22181"/>
    </source>
</evidence>
<dbReference type="PANTHER" id="PTHR22916:SF3">
    <property type="entry name" value="UDP-GLCNAC:BETAGAL BETA-1,3-N-ACETYLGLUCOSAMINYLTRANSFERASE-LIKE PROTEIN 1"/>
    <property type="match status" value="1"/>
</dbReference>
<dbReference type="Pfam" id="PF22181">
    <property type="entry name" value="TarS_linker"/>
    <property type="match status" value="1"/>
</dbReference>
<dbReference type="SUPFAM" id="SSF53448">
    <property type="entry name" value="Nucleotide-diphospho-sugar transferases"/>
    <property type="match status" value="1"/>
</dbReference>
<feature type="region of interest" description="Disordered" evidence="1">
    <location>
        <begin position="412"/>
        <end position="440"/>
    </location>
</feature>
<sequence>MSRTAQPDVSVVMAVYNTLPYLRECLDSLVDQTIGHERMEIVAVNDGSTDGSREELERYADKYPDLFTILDQENSGSAAAPSNRGMERAAGRYVFFMGSDDYLGRESLARMVDYADDQGSDVVVPKMIGVGGKAVAKRIFANTDPDVSLYDSPLPWAISNTKLFRLDHVREIGAAFPESMKFTSDQPFALHAMILAEKVSVLADYDHYFAVRREDDSNITYSVTHPERARCTRKVMDTVADLVEPGPRRDAVIVRLFSVEFRNALEGDFLQLPEDLQRETMNVIADAADAYFTDRIRDRLLIERRARIMLAQAGDLDALKEFVYYTTNGPVPGFRLAEGGVFAMYPSYGESVVPDRAFEVLDESVKGRFAKGVTQARMRKGSDGSITVGFEVPLSGSNADEHLSVVPLELKPGKKPPKAKTLSLEDAGGESAEFSASEGAHGDRTKVSIRLSAEDFAGADVGRWQVRVRTRLKDKVYDLPLSFRKQGEPLTVRKGVKAYSVHVKGADGGVLECRRVSLLGKVTRVARRIAGK</sequence>
<dbReference type="EMBL" id="JBHSDK010000028">
    <property type="protein sequence ID" value="MFC4337222.1"/>
    <property type="molecule type" value="Genomic_DNA"/>
</dbReference>
<evidence type="ECO:0000313" key="4">
    <source>
        <dbReference type="EMBL" id="MFC4337222.1"/>
    </source>
</evidence>
<evidence type="ECO:0000259" key="2">
    <source>
        <dbReference type="Pfam" id="PF00535"/>
    </source>
</evidence>
<evidence type="ECO:0000313" key="5">
    <source>
        <dbReference type="Proteomes" id="UP001595823"/>
    </source>
</evidence>
<organism evidence="4 5">
    <name type="scientific">Salininema proteolyticum</name>
    <dbReference type="NCBI Taxonomy" id="1607685"/>
    <lineage>
        <taxon>Bacteria</taxon>
        <taxon>Bacillati</taxon>
        <taxon>Actinomycetota</taxon>
        <taxon>Actinomycetes</taxon>
        <taxon>Glycomycetales</taxon>
        <taxon>Glycomycetaceae</taxon>
        <taxon>Salininema</taxon>
    </lineage>
</organism>
<dbReference type="InterPro" id="IPR029044">
    <property type="entry name" value="Nucleotide-diphossugar_trans"/>
</dbReference>
<evidence type="ECO:0000256" key="1">
    <source>
        <dbReference type="SAM" id="MobiDB-lite"/>
    </source>
</evidence>
<keyword evidence="5" id="KW-1185">Reference proteome</keyword>
<dbReference type="Proteomes" id="UP001595823">
    <property type="component" value="Unassembled WGS sequence"/>
</dbReference>
<proteinExistence type="predicted"/>
<comment type="caution">
    <text evidence="4">The sequence shown here is derived from an EMBL/GenBank/DDBJ whole genome shotgun (WGS) entry which is preliminary data.</text>
</comment>
<name>A0ABV8U308_9ACTN</name>
<feature type="domain" description="Glycosyltransferase 2-like" evidence="2">
    <location>
        <begin position="10"/>
        <end position="134"/>
    </location>
</feature>
<dbReference type="RefSeq" id="WP_380623981.1">
    <property type="nucleotide sequence ID" value="NZ_JBHSDK010000028.1"/>
</dbReference>
<dbReference type="InterPro" id="IPR001173">
    <property type="entry name" value="Glyco_trans_2-like"/>
</dbReference>
<dbReference type="PANTHER" id="PTHR22916">
    <property type="entry name" value="GLYCOSYLTRANSFERASE"/>
    <property type="match status" value="1"/>
</dbReference>
<gene>
    <name evidence="4" type="ORF">ACFPET_18630</name>
</gene>
<dbReference type="Gene3D" id="3.90.550.10">
    <property type="entry name" value="Spore Coat Polysaccharide Biosynthesis Protein SpsA, Chain A"/>
    <property type="match status" value="1"/>
</dbReference>